<accession>A0A5B7I742</accession>
<dbReference type="EMBL" id="VSRR010043816">
    <property type="protein sequence ID" value="MPC76634.1"/>
    <property type="molecule type" value="Genomic_DNA"/>
</dbReference>
<reference evidence="1 2" key="1">
    <citation type="submission" date="2019-05" db="EMBL/GenBank/DDBJ databases">
        <title>Another draft genome of Portunus trituberculatus and its Hox gene families provides insights of decapod evolution.</title>
        <authorList>
            <person name="Jeong J.-H."/>
            <person name="Song I."/>
            <person name="Kim S."/>
            <person name="Choi T."/>
            <person name="Kim D."/>
            <person name="Ryu S."/>
            <person name="Kim W."/>
        </authorList>
    </citation>
    <scope>NUCLEOTIDE SEQUENCE [LARGE SCALE GENOMIC DNA]</scope>
    <source>
        <tissue evidence="1">Muscle</tissue>
    </source>
</reference>
<organism evidence="1 2">
    <name type="scientific">Portunus trituberculatus</name>
    <name type="common">Swimming crab</name>
    <name type="synonym">Neptunus trituberculatus</name>
    <dbReference type="NCBI Taxonomy" id="210409"/>
    <lineage>
        <taxon>Eukaryota</taxon>
        <taxon>Metazoa</taxon>
        <taxon>Ecdysozoa</taxon>
        <taxon>Arthropoda</taxon>
        <taxon>Crustacea</taxon>
        <taxon>Multicrustacea</taxon>
        <taxon>Malacostraca</taxon>
        <taxon>Eumalacostraca</taxon>
        <taxon>Eucarida</taxon>
        <taxon>Decapoda</taxon>
        <taxon>Pleocyemata</taxon>
        <taxon>Brachyura</taxon>
        <taxon>Eubrachyura</taxon>
        <taxon>Portunoidea</taxon>
        <taxon>Portunidae</taxon>
        <taxon>Portuninae</taxon>
        <taxon>Portunus</taxon>
    </lineage>
</organism>
<evidence type="ECO:0000313" key="2">
    <source>
        <dbReference type="Proteomes" id="UP000324222"/>
    </source>
</evidence>
<sequence>MGKNLRRVSYAPCSVAVYRGKMTTAVQEMDVSLKMSRPTTLFPLPRGHSGISCHLSVIETCTRYAWLLISMRLLYIHRLR</sequence>
<protein>
    <submittedName>
        <fullName evidence="1">Uncharacterized protein</fullName>
    </submittedName>
</protein>
<dbReference type="AlphaFoldDB" id="A0A5B7I742"/>
<comment type="caution">
    <text evidence="1">The sequence shown here is derived from an EMBL/GenBank/DDBJ whole genome shotgun (WGS) entry which is preliminary data.</text>
</comment>
<dbReference type="Proteomes" id="UP000324222">
    <property type="component" value="Unassembled WGS sequence"/>
</dbReference>
<keyword evidence="2" id="KW-1185">Reference proteome</keyword>
<evidence type="ECO:0000313" key="1">
    <source>
        <dbReference type="EMBL" id="MPC76634.1"/>
    </source>
</evidence>
<name>A0A5B7I742_PORTR</name>
<gene>
    <name evidence="1" type="ORF">E2C01_071051</name>
</gene>
<proteinExistence type="predicted"/>